<sequence length="404" mass="41755">MAHADQARKPPFIVVGVTGGIAAYKAVTLVRELVRRGADVTVIPTASALRFVGVPTWEAISRNPAHPGLFDGVAEVRHVALGQRADLVIIAPATAHALAQLAGGFAADLLGTTVLASKAPLLVAPAMHTEMWDNPAVQHNVATLSDRGVHLIGPITGELTGGDSGVGRMAEPVDIAERAFGLLGDQSWSGRRVLISAGGTREAIDPVRFIGNRSTGVMGVALARAAIQRGASVTLVHAHLEVPLPAGVVGISAGTAAQMRDAMVSHAPDSDVIIMAAAVADWVPETVSDTKIAKRDIGETWAPVLVRAPDILAELGAVKGPGQLLVGFAAETASDASQRAASARAKLASKNADVILLNTVGEAVGFGDVETAVTIFFNASPQSLLVEGTKTSIADRLFEELQDR</sequence>
<dbReference type="NCBIfam" id="TIGR00521">
    <property type="entry name" value="coaBC_dfp"/>
    <property type="match status" value="1"/>
</dbReference>
<evidence type="ECO:0000313" key="5">
    <source>
        <dbReference type="EMBL" id="CAB4639874.1"/>
    </source>
</evidence>
<gene>
    <name evidence="5" type="ORF">UFOPK2158_00489</name>
</gene>
<dbReference type="GO" id="GO:0071513">
    <property type="term" value="C:phosphopantothenoylcysteine decarboxylase complex"/>
    <property type="evidence" value="ECO:0007669"/>
    <property type="project" value="TreeGrafter"/>
</dbReference>
<keyword evidence="1" id="KW-0210">Decarboxylase</keyword>
<keyword evidence="2" id="KW-0456">Lyase</keyword>
<name>A0A6J6JUC5_9ZZZZ</name>
<dbReference type="SUPFAM" id="SSF52507">
    <property type="entry name" value="Homo-oligomeric flavin-containing Cys decarboxylases, HFCD"/>
    <property type="match status" value="1"/>
</dbReference>
<dbReference type="GO" id="GO:0010181">
    <property type="term" value="F:FMN binding"/>
    <property type="evidence" value="ECO:0007669"/>
    <property type="project" value="InterPro"/>
</dbReference>
<dbReference type="PANTHER" id="PTHR14359">
    <property type="entry name" value="HOMO-OLIGOMERIC FLAVIN CONTAINING CYS DECARBOXYLASE FAMILY"/>
    <property type="match status" value="1"/>
</dbReference>
<dbReference type="SUPFAM" id="SSF102645">
    <property type="entry name" value="CoaB-like"/>
    <property type="match status" value="1"/>
</dbReference>
<organism evidence="5">
    <name type="scientific">freshwater metagenome</name>
    <dbReference type="NCBI Taxonomy" id="449393"/>
    <lineage>
        <taxon>unclassified sequences</taxon>
        <taxon>metagenomes</taxon>
        <taxon>ecological metagenomes</taxon>
    </lineage>
</organism>
<dbReference type="GO" id="GO:0015937">
    <property type="term" value="P:coenzyme A biosynthetic process"/>
    <property type="evidence" value="ECO:0007669"/>
    <property type="project" value="InterPro"/>
</dbReference>
<dbReference type="Gene3D" id="3.40.50.1950">
    <property type="entry name" value="Flavin prenyltransferase-like"/>
    <property type="match status" value="1"/>
</dbReference>
<dbReference type="Pfam" id="PF04127">
    <property type="entry name" value="DFP"/>
    <property type="match status" value="1"/>
</dbReference>
<dbReference type="GO" id="GO:0004632">
    <property type="term" value="F:phosphopantothenate--cysteine ligase activity"/>
    <property type="evidence" value="ECO:0007669"/>
    <property type="project" value="InterPro"/>
</dbReference>
<protein>
    <submittedName>
        <fullName evidence="5">Unannotated protein</fullName>
    </submittedName>
</protein>
<dbReference type="GO" id="GO:0004633">
    <property type="term" value="F:phosphopantothenoylcysteine decarboxylase activity"/>
    <property type="evidence" value="ECO:0007669"/>
    <property type="project" value="InterPro"/>
</dbReference>
<dbReference type="InterPro" id="IPR036551">
    <property type="entry name" value="Flavin_trans-like"/>
</dbReference>
<dbReference type="HAMAP" id="MF_02225">
    <property type="entry name" value="CoaBC"/>
    <property type="match status" value="1"/>
</dbReference>
<proteinExistence type="inferred from homology"/>
<evidence type="ECO:0000256" key="2">
    <source>
        <dbReference type="ARBA" id="ARBA00023239"/>
    </source>
</evidence>
<dbReference type="Gene3D" id="3.40.50.10300">
    <property type="entry name" value="CoaB-like"/>
    <property type="match status" value="1"/>
</dbReference>
<reference evidence="5" key="1">
    <citation type="submission" date="2020-05" db="EMBL/GenBank/DDBJ databases">
        <authorList>
            <person name="Chiriac C."/>
            <person name="Salcher M."/>
            <person name="Ghai R."/>
            <person name="Kavagutti S V."/>
        </authorList>
    </citation>
    <scope>NUCLEOTIDE SEQUENCE</scope>
</reference>
<dbReference type="PANTHER" id="PTHR14359:SF6">
    <property type="entry name" value="PHOSPHOPANTOTHENOYLCYSTEINE DECARBOXYLASE"/>
    <property type="match status" value="1"/>
</dbReference>
<evidence type="ECO:0000256" key="1">
    <source>
        <dbReference type="ARBA" id="ARBA00022793"/>
    </source>
</evidence>
<dbReference type="InterPro" id="IPR035929">
    <property type="entry name" value="CoaB-like_sf"/>
</dbReference>
<dbReference type="Pfam" id="PF02441">
    <property type="entry name" value="Flavoprotein"/>
    <property type="match status" value="1"/>
</dbReference>
<evidence type="ECO:0000259" key="3">
    <source>
        <dbReference type="Pfam" id="PF02441"/>
    </source>
</evidence>
<dbReference type="EMBL" id="CAEZVY010000038">
    <property type="protein sequence ID" value="CAB4639874.1"/>
    <property type="molecule type" value="Genomic_DNA"/>
</dbReference>
<evidence type="ECO:0000259" key="4">
    <source>
        <dbReference type="Pfam" id="PF04127"/>
    </source>
</evidence>
<dbReference type="InterPro" id="IPR007085">
    <property type="entry name" value="DNA/pantothenate-metab_flavo_C"/>
</dbReference>
<dbReference type="InterPro" id="IPR003382">
    <property type="entry name" value="Flavoprotein"/>
</dbReference>
<dbReference type="GO" id="GO:0015941">
    <property type="term" value="P:pantothenate catabolic process"/>
    <property type="evidence" value="ECO:0007669"/>
    <property type="project" value="InterPro"/>
</dbReference>
<dbReference type="AlphaFoldDB" id="A0A6J6JUC5"/>
<feature type="domain" description="Flavoprotein" evidence="3">
    <location>
        <begin position="13"/>
        <end position="181"/>
    </location>
</feature>
<dbReference type="InterPro" id="IPR005252">
    <property type="entry name" value="CoaBC"/>
</dbReference>
<feature type="domain" description="DNA/pantothenate metabolism flavoprotein C-terminal" evidence="4">
    <location>
        <begin position="189"/>
        <end position="402"/>
    </location>
</feature>
<accession>A0A6J6JUC5</accession>